<proteinExistence type="predicted"/>
<reference evidence="2" key="1">
    <citation type="submission" date="2016-11" db="UniProtKB">
        <authorList>
            <consortium name="WormBaseParasite"/>
        </authorList>
    </citation>
    <scope>IDENTIFICATION</scope>
    <source>
        <strain evidence="2">KR3021</strain>
    </source>
</reference>
<sequence>MSAKNQVLQNPGGVMTDDRRMCAKCSGSIGEEAIMALHRLWHPEHFTCNGCSKPIKQTFQIADNMPFCVPCFAARFNPKCAGCSETLVDTCLIALDKHWHPRCFRCTMCKKPLPNGEFYTVDTKPYDLDCHWAVRLDKRNQLAETRKAQGTTMTFTMQRLRNVVVKPNTLLNTNRRVFSSELDPKWAAMAKKELKGKEPESLIWHTTEGIDIKPLYTVSDRRSDFEKSEQELPGQFPFTRGPYPTMYTQRPWTVRQYAGFSTVEESNKFYKENIKAGQQGVSVAFDLPTHRGYDSDNARVSGDVGMAGVAVDYVDDMKALFNGIPLDKISVSMTMNGAVIPVLAMYIVAAEEQGVSQKLLAGTIQNDILKEFMVRNTYIYPPEASMRIIGDIFAYTAQHMPKFNSISISGYHIQEAGADAALEMAFTIADGLEYCQTGLNAGLLIDQFAPRLSFFWGVSMNFYMEVAKMRAGRRLWATLVKERFQPKTAKSLMLRTHSQTSGWSLTAQDPYNNVVRTTIEAMAAVFGGTQSLHTNAFDEAVCLPTRQSARIARNTQIIIQEETGITKVADPWGGSYMMESLTDDLYNRAMEIIKEVDELGGMAKAVATGMPKLRIEEAAAKKQARIDRGDDVIVGVNKYKLEKEDPIEILQVDNAKVRKSQCDKLQKNRETRDKKKAEDAIQNIKDCCNNGGNLLQAAVDAARARITVGEMSDAMESVFSRYAATIRMVSGAYINSFGDSNEITHVINRVKKFSEKEGRSCRLFVAKLGQDGHDRGSKVVATGFADLGFDVDVGPLFQTPEEAARQAVDADVHIVGASSLAAGHLTLIPLLIDELKKLGRGDIMVIAGGVIPPQDYDALYKAGVSCVFGPGSRLPECANEILDKLEKKLKLD</sequence>
<dbReference type="WBParaSite" id="RSKR_0000562400.1">
    <property type="protein sequence ID" value="RSKR_0000562400.1"/>
    <property type="gene ID" value="RSKR_0000562400"/>
</dbReference>
<accession>A0AC35TXT8</accession>
<evidence type="ECO:0000313" key="2">
    <source>
        <dbReference type="WBParaSite" id="RSKR_0000562400.1"/>
    </source>
</evidence>
<organism evidence="1 2">
    <name type="scientific">Rhabditophanes sp. KR3021</name>
    <dbReference type="NCBI Taxonomy" id="114890"/>
    <lineage>
        <taxon>Eukaryota</taxon>
        <taxon>Metazoa</taxon>
        <taxon>Ecdysozoa</taxon>
        <taxon>Nematoda</taxon>
        <taxon>Chromadorea</taxon>
        <taxon>Rhabditida</taxon>
        <taxon>Tylenchina</taxon>
        <taxon>Panagrolaimomorpha</taxon>
        <taxon>Strongyloidoidea</taxon>
        <taxon>Alloionematidae</taxon>
        <taxon>Rhabditophanes</taxon>
    </lineage>
</organism>
<protein>
    <submittedName>
        <fullName evidence="2">Methylmalonyl-CoA mutase</fullName>
    </submittedName>
</protein>
<dbReference type="Proteomes" id="UP000095286">
    <property type="component" value="Unplaced"/>
</dbReference>
<name>A0AC35TXT8_9BILA</name>
<evidence type="ECO:0000313" key="1">
    <source>
        <dbReference type="Proteomes" id="UP000095286"/>
    </source>
</evidence>